<proteinExistence type="predicted"/>
<dbReference type="STRING" id="6205.A0A0R3WVC5"/>
<protein>
    <submittedName>
        <fullName evidence="1">mRNA_decap_C domain-containing protein</fullName>
    </submittedName>
</protein>
<dbReference type="WBParaSite" id="TTAC_0000471501-mRNA-1">
    <property type="protein sequence ID" value="TTAC_0000471501-mRNA-1"/>
    <property type="gene ID" value="TTAC_0000471501"/>
</dbReference>
<reference evidence="1" key="1">
    <citation type="submission" date="2017-02" db="UniProtKB">
        <authorList>
            <consortium name="WormBaseParasite"/>
        </authorList>
    </citation>
    <scope>IDENTIFICATION</scope>
</reference>
<organism evidence="1">
    <name type="scientific">Hydatigena taeniaeformis</name>
    <name type="common">Feline tapeworm</name>
    <name type="synonym">Taenia taeniaeformis</name>
    <dbReference type="NCBI Taxonomy" id="6205"/>
    <lineage>
        <taxon>Eukaryota</taxon>
        <taxon>Metazoa</taxon>
        <taxon>Spiralia</taxon>
        <taxon>Lophotrochozoa</taxon>
        <taxon>Platyhelminthes</taxon>
        <taxon>Cestoda</taxon>
        <taxon>Eucestoda</taxon>
        <taxon>Cyclophyllidea</taxon>
        <taxon>Taeniidae</taxon>
        <taxon>Hydatigera</taxon>
    </lineage>
</organism>
<sequence>LDVSQSYDSVLNFEESVDKLVREDELEDPAILNVSKYGPGASTQQAIPVAPIINPNDIWGTGLPHNAGSNHGSSRFDPFLDLLSQQLSSDLAVSGDRKVIQGQTMEPPVDKSSDVNSLSGCFGCNKKEVQPDLGAPHATMKSHPPYQVRPLLGMATPPSEQLQKLLHATKGVVSPQHHFFNMPVTTSLQKVQPTPSRNGFFMVPSGPSTSYSRFAAPPPPLFSSLPHLTSSVHLQKPFPMPPKVSFLPPMQQLHPQHPLFAQFSPPSPLDPSRLSDILFARIEAEQPDKASFDPRFGAWMSPQDQLLVLNCQLRSLNVANPYVEVGFCSYFSTPADLSSECSVCEL</sequence>
<accession>A0A0R3WVC5</accession>
<dbReference type="AlphaFoldDB" id="A0A0R3WVC5"/>
<name>A0A0R3WVC5_HYDTA</name>
<evidence type="ECO:0000313" key="1">
    <source>
        <dbReference type="WBParaSite" id="TTAC_0000471501-mRNA-1"/>
    </source>
</evidence>